<keyword evidence="1" id="KW-1133">Transmembrane helix</keyword>
<proteinExistence type="predicted"/>
<dbReference type="AlphaFoldDB" id="A0A0N5AQ41"/>
<evidence type="ECO:0000313" key="2">
    <source>
        <dbReference type="Proteomes" id="UP000046393"/>
    </source>
</evidence>
<keyword evidence="1" id="KW-0812">Transmembrane</keyword>
<dbReference type="WBParaSite" id="SMUV_0000679001-mRNA-1">
    <property type="protein sequence ID" value="SMUV_0000679001-mRNA-1"/>
    <property type="gene ID" value="SMUV_0000679001"/>
</dbReference>
<reference evidence="3" key="1">
    <citation type="submission" date="2017-02" db="UniProtKB">
        <authorList>
            <consortium name="WormBaseParasite"/>
        </authorList>
    </citation>
    <scope>IDENTIFICATION</scope>
</reference>
<name>A0A0N5AQ41_9BILA</name>
<evidence type="ECO:0000313" key="3">
    <source>
        <dbReference type="WBParaSite" id="SMUV_0000679001-mRNA-1"/>
    </source>
</evidence>
<organism evidence="2 3">
    <name type="scientific">Syphacia muris</name>
    <dbReference type="NCBI Taxonomy" id="451379"/>
    <lineage>
        <taxon>Eukaryota</taxon>
        <taxon>Metazoa</taxon>
        <taxon>Ecdysozoa</taxon>
        <taxon>Nematoda</taxon>
        <taxon>Chromadorea</taxon>
        <taxon>Rhabditida</taxon>
        <taxon>Spirurina</taxon>
        <taxon>Oxyuridomorpha</taxon>
        <taxon>Oxyuroidea</taxon>
        <taxon>Oxyuridae</taxon>
        <taxon>Syphacia</taxon>
    </lineage>
</organism>
<feature type="transmembrane region" description="Helical" evidence="1">
    <location>
        <begin position="6"/>
        <end position="29"/>
    </location>
</feature>
<evidence type="ECO:0000256" key="1">
    <source>
        <dbReference type="SAM" id="Phobius"/>
    </source>
</evidence>
<dbReference type="Proteomes" id="UP000046393">
    <property type="component" value="Unplaced"/>
</dbReference>
<sequence>MWYEYLYSGGITVAFVAAALYMPLPFNLWGTGRPNRRNYGTKYRYFFIQRYVDFCSL</sequence>
<accession>A0A0N5AQ41</accession>
<keyword evidence="1" id="KW-0472">Membrane</keyword>
<protein>
    <submittedName>
        <fullName evidence="3">Complex I-MWFE</fullName>
    </submittedName>
</protein>
<keyword evidence="2" id="KW-1185">Reference proteome</keyword>